<evidence type="ECO:0000256" key="1">
    <source>
        <dbReference type="PIRSR" id="PIRSR006661-1"/>
    </source>
</evidence>
<evidence type="ECO:0000313" key="4">
    <source>
        <dbReference type="Proteomes" id="UP000051264"/>
    </source>
</evidence>
<dbReference type="InterPro" id="IPR005232">
    <property type="entry name" value="LarE"/>
</dbReference>
<evidence type="ECO:0000259" key="2">
    <source>
        <dbReference type="Pfam" id="PF02540"/>
    </source>
</evidence>
<dbReference type="Gene3D" id="3.40.50.620">
    <property type="entry name" value="HUPs"/>
    <property type="match status" value="1"/>
</dbReference>
<proteinExistence type="predicted"/>
<dbReference type="PIRSF" id="PIRSF006661">
    <property type="entry name" value="PP-lp_UCP006661"/>
    <property type="match status" value="1"/>
</dbReference>
<keyword evidence="3" id="KW-0547">Nucleotide-binding</keyword>
<keyword evidence="3" id="KW-0067">ATP-binding</keyword>
<dbReference type="GO" id="GO:0006163">
    <property type="term" value="P:purine nucleotide metabolic process"/>
    <property type="evidence" value="ECO:0007669"/>
    <property type="project" value="UniProtKB-ARBA"/>
</dbReference>
<comment type="caution">
    <text evidence="3">The sequence shown here is derived from an EMBL/GenBank/DDBJ whole genome shotgun (WGS) entry which is preliminary data.</text>
</comment>
<dbReference type="SUPFAM" id="SSF52402">
    <property type="entry name" value="Adenine nucleotide alpha hydrolases-like"/>
    <property type="match status" value="1"/>
</dbReference>
<dbReference type="PANTHER" id="PTHR43169">
    <property type="entry name" value="EXSB FAMILY PROTEIN"/>
    <property type="match status" value="1"/>
</dbReference>
<dbReference type="AlphaFoldDB" id="A0A0R1RNM4"/>
<dbReference type="eggNOG" id="COG1606">
    <property type="taxonomic scope" value="Bacteria"/>
</dbReference>
<dbReference type="InterPro" id="IPR052188">
    <property type="entry name" value="Ni-pincer_cofactor_biosynth"/>
</dbReference>
<dbReference type="STRING" id="1423747.FC69_GL000362"/>
<dbReference type="RefSeq" id="WP_025082416.1">
    <property type="nucleotide sequence ID" value="NZ_AZEX01000070.1"/>
</dbReference>
<dbReference type="GO" id="GO:0005524">
    <property type="term" value="F:ATP binding"/>
    <property type="evidence" value="ECO:0007669"/>
    <property type="project" value="UniProtKB-KW"/>
</dbReference>
<dbReference type="PANTHER" id="PTHR43169:SF2">
    <property type="entry name" value="NAD_GMP SYNTHASE DOMAIN-CONTAINING PROTEIN"/>
    <property type="match status" value="1"/>
</dbReference>
<dbReference type="InterPro" id="IPR022310">
    <property type="entry name" value="NAD/GMP_synthase"/>
</dbReference>
<dbReference type="OrthoDB" id="9776919at2"/>
<evidence type="ECO:0000313" key="3">
    <source>
        <dbReference type="EMBL" id="KRL58492.1"/>
    </source>
</evidence>
<dbReference type="GO" id="GO:0016783">
    <property type="term" value="F:sulfurtransferase activity"/>
    <property type="evidence" value="ECO:0007669"/>
    <property type="project" value="InterPro"/>
</dbReference>
<dbReference type="CDD" id="cd01990">
    <property type="entry name" value="LarE-like"/>
    <property type="match status" value="1"/>
</dbReference>
<accession>A0A0R1RNM4</accession>
<sequence>MKTLSEKQASLVANLKQMNKVIVAFSGGIDSTLVLKAALDTLGKANVLAVVANSELFTDEEFNKAVDLAEALGANVLTTELNYLANSEIANNTPKTWYYSKQLFYQRLNQIAADKGFDHVLDGMIMDDNSDFRPGLRARDEAGAESVLQAAGFYKIDVRQLAKKLDLNNWNKVASCSVSSRFPYNTELTLAKINQVMTSERFLRDLGFPTVRVRYHEAIARVEVPEAQIAEFLTHSVQVNQALQQAGFEFVTVDLAGFKSGRMNETLTETQKAALMTA</sequence>
<organism evidence="3 4">
    <name type="scientific">Latilactobacillus fuchuensis DSM 14340 = JCM 11249</name>
    <dbReference type="NCBI Taxonomy" id="1423747"/>
    <lineage>
        <taxon>Bacteria</taxon>
        <taxon>Bacillati</taxon>
        <taxon>Bacillota</taxon>
        <taxon>Bacilli</taxon>
        <taxon>Lactobacillales</taxon>
        <taxon>Lactobacillaceae</taxon>
        <taxon>Latilactobacillus</taxon>
    </lineage>
</organism>
<feature type="active site" description="Nucleophile and sulfur donor" evidence="1">
    <location>
        <position position="176"/>
    </location>
</feature>
<dbReference type="EMBL" id="AZEX01000070">
    <property type="protein sequence ID" value="KRL58492.1"/>
    <property type="molecule type" value="Genomic_DNA"/>
</dbReference>
<dbReference type="NCBIfam" id="TIGR00268">
    <property type="entry name" value="ATP-dependent sacrificial sulfur transferase LarE"/>
    <property type="match status" value="1"/>
</dbReference>
<gene>
    <name evidence="3" type="ORF">FC69_GL000362</name>
</gene>
<dbReference type="InterPro" id="IPR014729">
    <property type="entry name" value="Rossmann-like_a/b/a_fold"/>
</dbReference>
<dbReference type="PATRIC" id="fig|1423747.3.peg.370"/>
<dbReference type="Pfam" id="PF02540">
    <property type="entry name" value="NAD_synthase"/>
    <property type="match status" value="1"/>
</dbReference>
<name>A0A0R1RNM4_9LACO</name>
<dbReference type="Proteomes" id="UP000051264">
    <property type="component" value="Unassembled WGS sequence"/>
</dbReference>
<feature type="domain" description="NAD/GMP synthase" evidence="2">
    <location>
        <begin position="16"/>
        <end position="84"/>
    </location>
</feature>
<reference evidence="3 4" key="1">
    <citation type="journal article" date="2015" name="Genome Announc.">
        <title>Expanding the biotechnology potential of lactobacilli through comparative genomics of 213 strains and associated genera.</title>
        <authorList>
            <person name="Sun Z."/>
            <person name="Harris H.M."/>
            <person name="McCann A."/>
            <person name="Guo C."/>
            <person name="Argimon S."/>
            <person name="Zhang W."/>
            <person name="Yang X."/>
            <person name="Jeffery I.B."/>
            <person name="Cooney J.C."/>
            <person name="Kagawa T.F."/>
            <person name="Liu W."/>
            <person name="Song Y."/>
            <person name="Salvetti E."/>
            <person name="Wrobel A."/>
            <person name="Rasinkangas P."/>
            <person name="Parkhill J."/>
            <person name="Rea M.C."/>
            <person name="O'Sullivan O."/>
            <person name="Ritari J."/>
            <person name="Douillard F.P."/>
            <person name="Paul Ross R."/>
            <person name="Yang R."/>
            <person name="Briner A.E."/>
            <person name="Felis G.E."/>
            <person name="de Vos W.M."/>
            <person name="Barrangou R."/>
            <person name="Klaenhammer T.R."/>
            <person name="Caufield P.W."/>
            <person name="Cui Y."/>
            <person name="Zhang H."/>
            <person name="O'Toole P.W."/>
        </authorList>
    </citation>
    <scope>NUCLEOTIDE SEQUENCE [LARGE SCALE GENOMIC DNA]</scope>
    <source>
        <strain evidence="3 4">DSM 14340</strain>
    </source>
</reference>
<protein>
    <submittedName>
        <fullName evidence="3">PP-loop superfamily ATP-binding protein</fullName>
    </submittedName>
</protein>